<dbReference type="EMBL" id="JAVHJV010000001">
    <property type="protein sequence ID" value="KAK5946811.1"/>
    <property type="molecule type" value="Genomic_DNA"/>
</dbReference>
<feature type="chain" id="PRO_5047326501" evidence="1">
    <location>
        <begin position="25"/>
        <end position="257"/>
    </location>
</feature>
<keyword evidence="3" id="KW-1185">Reference proteome</keyword>
<protein>
    <submittedName>
        <fullName evidence="2">Uncharacterized protein</fullName>
    </submittedName>
</protein>
<dbReference type="GeneID" id="89994404"/>
<name>A0ABR0S1V1_9EURO</name>
<sequence>MAATTTLLGLPAELRLLVLSLVAAGHKDTVEYLPFADDRASTITTWEQHNPLLYVCRQIRREACDIYRFKLHLNCRYHRTNPNNGYPPATVALTSILPYPLTQSIAEIRIRSPSGYEGSMITKPAFPRLRKVTLEEITEIRSSDNSRQEHSHYGQTIISNTTQYRIGYDGPDVTVEDVEGGNYDQAILARAKKVVELTMKDVAPLDERVYSLVCQARVMVVKQYAYKRPYAPICTLKLAWDYDTGEIVEKHCIRRIR</sequence>
<proteinExistence type="predicted"/>
<evidence type="ECO:0000313" key="2">
    <source>
        <dbReference type="EMBL" id="KAK5946811.1"/>
    </source>
</evidence>
<accession>A0ABR0S1V1</accession>
<feature type="signal peptide" evidence="1">
    <location>
        <begin position="1"/>
        <end position="24"/>
    </location>
</feature>
<dbReference type="Proteomes" id="UP001334248">
    <property type="component" value="Unassembled WGS sequence"/>
</dbReference>
<evidence type="ECO:0000313" key="3">
    <source>
        <dbReference type="Proteomes" id="UP001334248"/>
    </source>
</evidence>
<reference evidence="2 3" key="1">
    <citation type="journal article" date="2023" name="Res Sq">
        <title>Genomic and morphological characterization of Knufia obscura isolated from the Mars 2020 spacecraft assembly facility.</title>
        <authorList>
            <person name="Chander A.M."/>
            <person name="Teixeira M.M."/>
            <person name="Singh N.K."/>
            <person name="Williams M.P."/>
            <person name="Parker C.W."/>
            <person name="Leo P."/>
            <person name="Stajich J.E."/>
            <person name="Torok T."/>
            <person name="Tighe S."/>
            <person name="Mason C.E."/>
            <person name="Venkateswaran K."/>
        </authorList>
    </citation>
    <scope>NUCLEOTIDE SEQUENCE [LARGE SCALE GENOMIC DNA]</scope>
    <source>
        <strain evidence="2 3">CCFEE 5817</strain>
    </source>
</reference>
<organism evidence="2 3">
    <name type="scientific">Knufia obscura</name>
    <dbReference type="NCBI Taxonomy" id="1635080"/>
    <lineage>
        <taxon>Eukaryota</taxon>
        <taxon>Fungi</taxon>
        <taxon>Dikarya</taxon>
        <taxon>Ascomycota</taxon>
        <taxon>Pezizomycotina</taxon>
        <taxon>Eurotiomycetes</taxon>
        <taxon>Chaetothyriomycetidae</taxon>
        <taxon>Chaetothyriales</taxon>
        <taxon>Trichomeriaceae</taxon>
        <taxon>Knufia</taxon>
    </lineage>
</organism>
<comment type="caution">
    <text evidence="2">The sequence shown here is derived from an EMBL/GenBank/DDBJ whole genome shotgun (WGS) entry which is preliminary data.</text>
</comment>
<keyword evidence="1" id="KW-0732">Signal</keyword>
<evidence type="ECO:0000256" key="1">
    <source>
        <dbReference type="SAM" id="SignalP"/>
    </source>
</evidence>
<dbReference type="RefSeq" id="XP_064734901.1">
    <property type="nucleotide sequence ID" value="XM_064869404.1"/>
</dbReference>
<gene>
    <name evidence="2" type="ORF">PMZ80_000955</name>
</gene>